<reference evidence="6 7" key="1">
    <citation type="journal article" date="2015" name="Genome Announc.">
        <title>Expanding the biotechnology potential of lactobacilli through comparative genomics of 213 strains and associated genera.</title>
        <authorList>
            <person name="Sun Z."/>
            <person name="Harris H.M."/>
            <person name="McCann A."/>
            <person name="Guo C."/>
            <person name="Argimon S."/>
            <person name="Zhang W."/>
            <person name="Yang X."/>
            <person name="Jeffery I.B."/>
            <person name="Cooney J.C."/>
            <person name="Kagawa T.F."/>
            <person name="Liu W."/>
            <person name="Song Y."/>
            <person name="Salvetti E."/>
            <person name="Wrobel A."/>
            <person name="Rasinkangas P."/>
            <person name="Parkhill J."/>
            <person name="Rea M.C."/>
            <person name="O'Sullivan O."/>
            <person name="Ritari J."/>
            <person name="Douillard F.P."/>
            <person name="Paul Ross R."/>
            <person name="Yang R."/>
            <person name="Briner A.E."/>
            <person name="Felis G.E."/>
            <person name="de Vos W.M."/>
            <person name="Barrangou R."/>
            <person name="Klaenhammer T.R."/>
            <person name="Caufield P.W."/>
            <person name="Cui Y."/>
            <person name="Zhang H."/>
            <person name="O'Toole P.W."/>
        </authorList>
    </citation>
    <scope>NUCLEOTIDE SEQUENCE [LARGE SCALE GENOMIC DNA]</scope>
    <source>
        <strain evidence="6 7">DSM 14857</strain>
    </source>
</reference>
<evidence type="ECO:0000259" key="5">
    <source>
        <dbReference type="PROSITE" id="PS50112"/>
    </source>
</evidence>
<dbReference type="STRING" id="1423815.FC27_GL001954"/>
<dbReference type="InterPro" id="IPR020449">
    <property type="entry name" value="Tscrpt_reg_AraC-type_HTH"/>
</dbReference>
<proteinExistence type="predicted"/>
<dbReference type="Proteomes" id="UP000051647">
    <property type="component" value="Unassembled WGS sequence"/>
</dbReference>
<dbReference type="RefSeq" id="WP_010625261.1">
    <property type="nucleotide sequence ID" value="NZ_AZFA01000006.1"/>
</dbReference>
<dbReference type="PRINTS" id="PR00032">
    <property type="entry name" value="HTHARAC"/>
</dbReference>
<dbReference type="PANTHER" id="PTHR43280:SF28">
    <property type="entry name" value="HTH-TYPE TRANSCRIPTIONAL ACTIVATOR RHAS"/>
    <property type="match status" value="1"/>
</dbReference>
<keyword evidence="1" id="KW-0805">Transcription regulation</keyword>
<feature type="domain" description="HTH araC/xylS-type" evidence="4">
    <location>
        <begin position="181"/>
        <end position="279"/>
    </location>
</feature>
<evidence type="ECO:0000256" key="3">
    <source>
        <dbReference type="ARBA" id="ARBA00023163"/>
    </source>
</evidence>
<keyword evidence="3" id="KW-0804">Transcription</keyword>
<dbReference type="AlphaFoldDB" id="A0A0R1SIL5"/>
<gene>
    <name evidence="6" type="ORF">FC27_GL001954</name>
</gene>
<dbReference type="PROSITE" id="PS00041">
    <property type="entry name" value="HTH_ARAC_FAMILY_1"/>
    <property type="match status" value="1"/>
</dbReference>
<dbReference type="GO" id="GO:0003700">
    <property type="term" value="F:DNA-binding transcription factor activity"/>
    <property type="evidence" value="ECO:0007669"/>
    <property type="project" value="InterPro"/>
</dbReference>
<dbReference type="PROSITE" id="PS50112">
    <property type="entry name" value="PAS"/>
    <property type="match status" value="1"/>
</dbReference>
<accession>A0A0R1SIL5</accession>
<organism evidence="6 7">
    <name type="scientific">Companilactobacillus versmoldensis DSM 14857 = KCTC 3814</name>
    <dbReference type="NCBI Taxonomy" id="1423815"/>
    <lineage>
        <taxon>Bacteria</taxon>
        <taxon>Bacillati</taxon>
        <taxon>Bacillota</taxon>
        <taxon>Bacilli</taxon>
        <taxon>Lactobacillales</taxon>
        <taxon>Lactobacillaceae</taxon>
        <taxon>Companilactobacillus</taxon>
    </lineage>
</organism>
<dbReference type="InterPro" id="IPR009057">
    <property type="entry name" value="Homeodomain-like_sf"/>
</dbReference>
<dbReference type="InterPro" id="IPR000014">
    <property type="entry name" value="PAS"/>
</dbReference>
<protein>
    <submittedName>
        <fullName evidence="6">Two component transcriptional regulator, arac family protein</fullName>
    </submittedName>
</protein>
<keyword evidence="2" id="KW-0238">DNA-binding</keyword>
<dbReference type="PATRIC" id="fig|1423815.3.peg.2005"/>
<keyword evidence="7" id="KW-1185">Reference proteome</keyword>
<dbReference type="GO" id="GO:0043565">
    <property type="term" value="F:sequence-specific DNA binding"/>
    <property type="evidence" value="ECO:0007669"/>
    <property type="project" value="InterPro"/>
</dbReference>
<evidence type="ECO:0000256" key="2">
    <source>
        <dbReference type="ARBA" id="ARBA00023125"/>
    </source>
</evidence>
<comment type="caution">
    <text evidence="6">The sequence shown here is derived from an EMBL/GenBank/DDBJ whole genome shotgun (WGS) entry which is preliminary data.</text>
</comment>
<dbReference type="Pfam" id="PF12833">
    <property type="entry name" value="HTH_18"/>
    <property type="match status" value="1"/>
</dbReference>
<dbReference type="EMBL" id="AZFA01000006">
    <property type="protein sequence ID" value="KRL67364.1"/>
    <property type="molecule type" value="Genomic_DNA"/>
</dbReference>
<dbReference type="SUPFAM" id="SSF46689">
    <property type="entry name" value="Homeodomain-like"/>
    <property type="match status" value="2"/>
</dbReference>
<evidence type="ECO:0000256" key="1">
    <source>
        <dbReference type="ARBA" id="ARBA00023015"/>
    </source>
</evidence>
<dbReference type="InterPro" id="IPR018062">
    <property type="entry name" value="HTH_AraC-typ_CS"/>
</dbReference>
<dbReference type="PROSITE" id="PS01124">
    <property type="entry name" value="HTH_ARAC_FAMILY_2"/>
    <property type="match status" value="1"/>
</dbReference>
<dbReference type="PANTHER" id="PTHR43280">
    <property type="entry name" value="ARAC-FAMILY TRANSCRIPTIONAL REGULATOR"/>
    <property type="match status" value="1"/>
</dbReference>
<evidence type="ECO:0000313" key="6">
    <source>
        <dbReference type="EMBL" id="KRL67364.1"/>
    </source>
</evidence>
<dbReference type="Gene3D" id="1.10.10.60">
    <property type="entry name" value="Homeodomain-like"/>
    <property type="match status" value="2"/>
</dbReference>
<feature type="domain" description="PAS" evidence="5">
    <location>
        <begin position="249"/>
        <end position="284"/>
    </location>
</feature>
<sequence>MEEFDIEALLSSNEKTLIRLLETYAYTNHVVLYVVDNSGDLKSSIFGNTAHGDTFSELVEMKNFNEIAENSVDYNLAYADASIRISSIGQIIGKICCVHPRLDTKSVEDNNLLVAQLQEHCDFLKRMIQSISRILIDNHGISSLMIKYPIEVNDIIDELNDDDNNALQQLKKLSTSNDAIISAIEYIDENLDKHLTLDQVSSKVFLSDYYFSKLFKRETKLSFSVYLNARKVQKAMIILKQTGHSISEVSDELGFTRISYFSQTFKKYTGYTPSEFRNEDYLEI</sequence>
<name>A0A0R1SIL5_9LACO</name>
<dbReference type="InterPro" id="IPR018060">
    <property type="entry name" value="HTH_AraC"/>
</dbReference>
<dbReference type="SMART" id="SM00342">
    <property type="entry name" value="HTH_ARAC"/>
    <property type="match status" value="1"/>
</dbReference>
<evidence type="ECO:0000259" key="4">
    <source>
        <dbReference type="PROSITE" id="PS01124"/>
    </source>
</evidence>
<evidence type="ECO:0000313" key="7">
    <source>
        <dbReference type="Proteomes" id="UP000051647"/>
    </source>
</evidence>
<dbReference type="eggNOG" id="COG2207">
    <property type="taxonomic scope" value="Bacteria"/>
</dbReference>